<dbReference type="InterPro" id="IPR023997">
    <property type="entry name" value="TonB-dep_OMP_SusC/RagA_CS"/>
</dbReference>
<dbReference type="Proteomes" id="UP000295292">
    <property type="component" value="Unassembled WGS sequence"/>
</dbReference>
<evidence type="ECO:0000313" key="9">
    <source>
        <dbReference type="EMBL" id="TDQ73732.1"/>
    </source>
</evidence>
<evidence type="ECO:0000259" key="8">
    <source>
        <dbReference type="Pfam" id="PF07715"/>
    </source>
</evidence>
<evidence type="ECO:0000313" key="10">
    <source>
        <dbReference type="Proteomes" id="UP000295292"/>
    </source>
</evidence>
<dbReference type="PROSITE" id="PS52016">
    <property type="entry name" value="TONB_DEPENDENT_REC_3"/>
    <property type="match status" value="1"/>
</dbReference>
<name>A0A4R6W8M5_9SPHI</name>
<dbReference type="Gene3D" id="2.60.40.1120">
    <property type="entry name" value="Carboxypeptidase-like, regulatory domain"/>
    <property type="match status" value="1"/>
</dbReference>
<dbReference type="InterPro" id="IPR023996">
    <property type="entry name" value="TonB-dep_OMP_SusC/RagA"/>
</dbReference>
<dbReference type="AlphaFoldDB" id="A0A4R6W8M5"/>
<evidence type="ECO:0000256" key="5">
    <source>
        <dbReference type="ARBA" id="ARBA00023136"/>
    </source>
</evidence>
<dbReference type="SUPFAM" id="SSF56935">
    <property type="entry name" value="Porins"/>
    <property type="match status" value="1"/>
</dbReference>
<keyword evidence="3 7" id="KW-1134">Transmembrane beta strand</keyword>
<evidence type="ECO:0000256" key="3">
    <source>
        <dbReference type="ARBA" id="ARBA00022452"/>
    </source>
</evidence>
<evidence type="ECO:0000256" key="1">
    <source>
        <dbReference type="ARBA" id="ARBA00004571"/>
    </source>
</evidence>
<dbReference type="Gene3D" id="2.170.130.10">
    <property type="entry name" value="TonB-dependent receptor, plug domain"/>
    <property type="match status" value="1"/>
</dbReference>
<dbReference type="InterPro" id="IPR008969">
    <property type="entry name" value="CarboxyPept-like_regulatory"/>
</dbReference>
<keyword evidence="10" id="KW-1185">Reference proteome</keyword>
<dbReference type="InterPro" id="IPR012910">
    <property type="entry name" value="Plug_dom"/>
</dbReference>
<evidence type="ECO:0000256" key="6">
    <source>
        <dbReference type="ARBA" id="ARBA00023237"/>
    </source>
</evidence>
<keyword evidence="6 7" id="KW-0998">Cell outer membrane</keyword>
<protein>
    <submittedName>
        <fullName evidence="9">TonB-linked SusC/RagA family outer membrane protein</fullName>
    </submittedName>
</protein>
<dbReference type="InterPro" id="IPR037066">
    <property type="entry name" value="Plug_dom_sf"/>
</dbReference>
<reference evidence="9 10" key="1">
    <citation type="submission" date="2019-03" db="EMBL/GenBank/DDBJ databases">
        <title>Genomic Encyclopedia of Archaeal and Bacterial Type Strains, Phase II (KMG-II): from individual species to whole genera.</title>
        <authorList>
            <person name="Goeker M."/>
        </authorList>
    </citation>
    <scope>NUCLEOTIDE SEQUENCE [LARGE SCALE GENOMIC DNA]</scope>
    <source>
        <strain evidence="9 10">DSM 28353</strain>
    </source>
</reference>
<organism evidence="9 10">
    <name type="scientific">Sphingobacterium yanglingense</name>
    <dbReference type="NCBI Taxonomy" id="1437280"/>
    <lineage>
        <taxon>Bacteria</taxon>
        <taxon>Pseudomonadati</taxon>
        <taxon>Bacteroidota</taxon>
        <taxon>Sphingobacteriia</taxon>
        <taxon>Sphingobacteriales</taxon>
        <taxon>Sphingobacteriaceae</taxon>
        <taxon>Sphingobacterium</taxon>
    </lineage>
</organism>
<keyword evidence="5 7" id="KW-0472">Membrane</keyword>
<evidence type="ECO:0000256" key="2">
    <source>
        <dbReference type="ARBA" id="ARBA00022448"/>
    </source>
</evidence>
<dbReference type="Pfam" id="PF13715">
    <property type="entry name" value="CarbopepD_reg_2"/>
    <property type="match status" value="1"/>
</dbReference>
<feature type="domain" description="TonB-dependent receptor plug" evidence="8">
    <location>
        <begin position="229"/>
        <end position="329"/>
    </location>
</feature>
<dbReference type="NCBIfam" id="TIGR04056">
    <property type="entry name" value="OMP_RagA_SusC"/>
    <property type="match status" value="1"/>
</dbReference>
<accession>A0A4R6W8M5</accession>
<evidence type="ECO:0000256" key="7">
    <source>
        <dbReference type="PROSITE-ProRule" id="PRU01360"/>
    </source>
</evidence>
<dbReference type="NCBIfam" id="TIGR04057">
    <property type="entry name" value="SusC_RagA_signa"/>
    <property type="match status" value="1"/>
</dbReference>
<evidence type="ECO:0000256" key="4">
    <source>
        <dbReference type="ARBA" id="ARBA00022692"/>
    </source>
</evidence>
<dbReference type="Gene3D" id="2.40.170.20">
    <property type="entry name" value="TonB-dependent receptor, beta-barrel domain"/>
    <property type="match status" value="1"/>
</dbReference>
<proteinExistence type="inferred from homology"/>
<comment type="similarity">
    <text evidence="7">Belongs to the TonB-dependent receptor family.</text>
</comment>
<keyword evidence="4 7" id="KW-0812">Transmembrane</keyword>
<dbReference type="InterPro" id="IPR036942">
    <property type="entry name" value="Beta-barrel_TonB_sf"/>
</dbReference>
<comment type="subcellular location">
    <subcellularLocation>
        <location evidence="1 7">Cell outer membrane</location>
        <topology evidence="1 7">Multi-pass membrane protein</topology>
    </subcellularLocation>
</comment>
<comment type="caution">
    <text evidence="9">The sequence shown here is derived from an EMBL/GenBank/DDBJ whole genome shotgun (WGS) entry which is preliminary data.</text>
</comment>
<gene>
    <name evidence="9" type="ORF">CLV99_4169</name>
</gene>
<dbReference type="GO" id="GO:0009279">
    <property type="term" value="C:cell outer membrane"/>
    <property type="evidence" value="ECO:0007669"/>
    <property type="project" value="UniProtKB-SubCell"/>
</dbReference>
<sequence length="1188" mass="133967">MLFIYELTMSNKKYVFLLHMKLTLVLFLFSMLGAMAKINAQKINLDLKKVSFKKAFLEITKQTGVTFIYQDKDINPEWRVNLNVSNREVGEVVPVLLAGRPLQYTISGKSVSIIPTMPVISATTKKIETIEVAPQSVITGRVVNEKGEALLGASISVEGKKTGAVTDASGHFTLQNVADNETLIVSYVGYLSQTIKAKANVGTIVLKAKDDNIDEAVVRVNTGYQRLPKERMTGSFSYVSGEQLESKMATGLKNALEGQAAGVVIDKSGNIEIRGISTFNAQKVPLLVVDGYPIEGSIDDINPMNISSITVLKDGVAASIYGSRAANGVIVVTTKMGMSGKPKVRYSSFVNIIGRPQLKYLNRATTADYIDAEVDLFNYNVNNASPIDQYNMSRVTYLLMQARDGEITEEAAMAEIEGLKKIDGMGQIEKAFFRNEISHQHNIGIAGGTEEYNYNIAVNYQNTQQNMLNNDNKRFIFDLKNEWKPLPFLTLGAAANVTLNKANSSWMLVNTLLGPEYQGMHFSTLTNFNTESMLQPYTQLWDEAGNQLPLWGLSQYKIDAYKNTPGMKNWDYYPIDDLNKRKFTRNGFSSRIMGFVRADLMEGLTAEFGGNWERGSRLVKGIQDVEAYDVRIAYNDATSRANYANHYFPDGGVINENRDFNESWTLRSQLNYSKDFSGYKHRVNALIGNEMRKLTFDRNELATRLGYNPTAGSFIPVNIKDYNARIYNSDMLMTPVFKGITDGAFNYSDNRFVSWYANGSYEYDDRFIFSGSMRLDLTNFFGTDKKFRYKPLWSLGGTYKLSKEKFWNSEVVNKLHLRGSYGINGNISLNNGPYLILKSYNYSPKMGGIPYYVESPPNDQLRWEKTGITNVGIDFGLFNNRVEGSLDYYNKRSEDLLAEDAVDQTVGYTSVVRNVGEMSNEGLELSMNINVIDKKDWKWIVSPNIAFNANTVHHYNVTRPYTSYYTDAMGILIEGSPAEALFGYRFAGLNDRGQTQVYNKDGEKILIANAEIKDLIYQGTFRPKWDLALTNRVKYQDFNLSFMFIAKLGHKYRKDAFLGSNIMNRHVSERWRKPGDEANTIYPVLQDWNMDMFDFPYIDKLVGNASYAKLRDVTLSYDLSKFTKRFKIANAQVYVQGRNLLLITAKGVDIDPETAEVNETGGVSSTSEQGFTSLPRPREMFIGLRVNF</sequence>
<dbReference type="SUPFAM" id="SSF49464">
    <property type="entry name" value="Carboxypeptidase regulatory domain-like"/>
    <property type="match status" value="1"/>
</dbReference>
<dbReference type="InterPro" id="IPR039426">
    <property type="entry name" value="TonB-dep_rcpt-like"/>
</dbReference>
<dbReference type="EMBL" id="SNYV01000018">
    <property type="protein sequence ID" value="TDQ73732.1"/>
    <property type="molecule type" value="Genomic_DNA"/>
</dbReference>
<dbReference type="Pfam" id="PF07715">
    <property type="entry name" value="Plug"/>
    <property type="match status" value="1"/>
</dbReference>
<keyword evidence="2 7" id="KW-0813">Transport</keyword>